<reference evidence="1" key="2">
    <citation type="journal article" date="2019" name="IMA Fungus">
        <title>Genome sequencing and comparison of five Tilletia species to identify candidate genes for the detection of regulated species infecting wheat.</title>
        <authorList>
            <person name="Nguyen H.D.T."/>
            <person name="Sultana T."/>
            <person name="Kesanakurti P."/>
            <person name="Hambleton S."/>
        </authorList>
    </citation>
    <scope>NUCLEOTIDE SEQUENCE</scope>
    <source>
        <strain evidence="1">DAOMC 238032</strain>
    </source>
</reference>
<accession>A0A177U0G8</accession>
<organism evidence="1 2">
    <name type="scientific">Tilletia caries</name>
    <name type="common">wheat bunt fungus</name>
    <dbReference type="NCBI Taxonomy" id="13290"/>
    <lineage>
        <taxon>Eukaryota</taxon>
        <taxon>Fungi</taxon>
        <taxon>Dikarya</taxon>
        <taxon>Basidiomycota</taxon>
        <taxon>Ustilaginomycotina</taxon>
        <taxon>Exobasidiomycetes</taxon>
        <taxon>Tilletiales</taxon>
        <taxon>Tilletiaceae</taxon>
        <taxon>Tilletia</taxon>
    </lineage>
</organism>
<name>A0A177U0G8_9BASI</name>
<gene>
    <name evidence="1" type="ORF">A4X03_0g2912</name>
</gene>
<dbReference type="EMBL" id="LWDD02000310">
    <property type="protein sequence ID" value="KAE8261859.1"/>
    <property type="molecule type" value="Genomic_DNA"/>
</dbReference>
<protein>
    <submittedName>
        <fullName evidence="1">Uncharacterized protein</fullName>
    </submittedName>
</protein>
<proteinExistence type="predicted"/>
<comment type="caution">
    <text evidence="1">The sequence shown here is derived from an EMBL/GenBank/DDBJ whole genome shotgun (WGS) entry which is preliminary data.</text>
</comment>
<evidence type="ECO:0000313" key="2">
    <source>
        <dbReference type="Proteomes" id="UP000077671"/>
    </source>
</evidence>
<dbReference type="AlphaFoldDB" id="A0A177U0G8"/>
<reference evidence="1" key="1">
    <citation type="submission" date="2016-04" db="EMBL/GenBank/DDBJ databases">
        <authorList>
            <person name="Nguyen H.D."/>
            <person name="Kesanakurti P."/>
            <person name="Cullis J."/>
            <person name="Levesque C.A."/>
            <person name="Hambleton S."/>
        </authorList>
    </citation>
    <scope>NUCLEOTIDE SEQUENCE</scope>
    <source>
        <strain evidence="1">DAOMC 238032</strain>
    </source>
</reference>
<evidence type="ECO:0000313" key="1">
    <source>
        <dbReference type="EMBL" id="KAE8261859.1"/>
    </source>
</evidence>
<dbReference type="Proteomes" id="UP000077671">
    <property type="component" value="Unassembled WGS sequence"/>
</dbReference>
<sequence length="166" mass="18692">MIYPRLLLLLPHLLLLLATGVTSAPLPEAICPSCPALPELPTLEARGAVNYLGRLAQLQEQFEVHAQTYNRIMADAEQTGLHRIENLTPEELRRLDRLLKEAQNAHVSMQQANEEIERILQLFRPRNKRFEARAGWFSQAAPKESSVLRDILGFQQADGVTFATLA</sequence>